<dbReference type="Pfam" id="PF25731">
    <property type="entry name" value="crAss_MUZ"/>
    <property type="match status" value="2"/>
</dbReference>
<evidence type="ECO:0000259" key="2">
    <source>
        <dbReference type="Pfam" id="PF25731"/>
    </source>
</evidence>
<feature type="domain" description="Crassvirus muzzle protein C-terminal" evidence="1">
    <location>
        <begin position="1235"/>
        <end position="1324"/>
    </location>
</feature>
<sequence length="1362" mass="154021">MKISQHVIQGMSRDTTVSKFNPKYAFDALNIRITARDNNTLLSVTNEKGNKEVPSNHEIVGTYLGSCILNNTLIVFAKDSIADRIYKFIYEDGKFTSSVLFMGQLNLDVEHPVETLGIYENEDIQKVYWIDGINQARVLNITKDVYINADEFDFIGTIHTNATINVDKVNSSGTFSQGVIQYAFSYYNKYGKETNIFSTSPLLYISHKDRGASPEDTVACSFNIQLNNLDTSYDYVRIYSIHRTSIDTTPQVKVVADLVTTTQLYVDTGTTGESVDPTILLYVGGEEIAPYTMEQKDNTLFLGNYTIKRELISTDLQYQIKKNANVTFFKRALTDVSDLGDMYRANYQLNYNSNQIKGFQKGEVYRVGIQFQDTKGKWSEVVFVGDYECTERNESHNSLNQFILYASAINVTVNDVATVQAIKDLGYIKARGVVCFPDFNDRNVICQGILCPTVANYKDRLDNSPFAQSSWFTRPFMPDDSWVNEYGTMAHDCSKGEVPYFYHNGPIGSASVNDLTRSEIQTALGVVPYIPTGTDPGEYTDKSMSEFLVDHNIVTMHSPEVEFNDNLQNLVNADYKLRIIGAVALNNTLSDISLTTSTPSLAPKALGFYKGKVCNTRMWNYSVTGEGGRQISSGLFWADSLKYTTFTPLVLGQRLWMIYPWHRNGSLINAGVPTDGNTRPAALGRKVISNLKFSADNIYLDTPWTDDSGEYTGITPVNSWTAGMVRIKAPLNSGLQDLNYYADIDKVLPFNRSNTVSPDYENGYPIYTSSSTISNGSIAPIFNAANDNVISVNTLDSSIIDIEDEDKYGTEPVSMKYKSNPHLVFAFNYTASGKQSVLPKNNTCTSILQNSPTTKPFWNTNAPDGDTVYQGNITYTDSQDRAILWLAELYRDNVVNRFGGDTPEAILNNTFLPAGDAVLIGDNININCTEGDTYIQRYDCLRTFASTSEDQNSIVDIVSFMCETRINIDGRYDRNRGLVNNLNMNPTNFNLFNPVYSQANNYFTFRTIDYERYSNSLFPNSLTWTKEKTLGEDIDTWTNITLASNLTLDGDRGNLNLLKKIGNDIFAFQDKGISRVLFNSTVQVNTNDGIPIEIANSGKVDGKRYVTLTNGLQNKWASYLSPSGLYFIDNFTNDLVLFNGESLKSLSSEKGYRTFINKYNSTDIWNARDFSNFIIQRDSTNDEIYYIHKDFALCYSELLQEFVSFFSYDSVPLMFNMGGKFFSLKNGIIWEHEAGDYNSFYGVTKPYYITVIDNSDEPYDKIYNTLEFRADTWDGDTLLNNVTFDTLDVWNEYQHGTLNLTTALGQPSPLKKKFRVWRANIPRDNSNKLNRIRNTWVYVKLAMNDPKTYRTEFHDMILHYFV</sequence>
<dbReference type="InterPro" id="IPR057888">
    <property type="entry name" value="crAss_MUZ_C"/>
</dbReference>
<name>A0AAF0IMX1_9CAUD</name>
<accession>A0AAF0IMX1</accession>
<protein>
    <submittedName>
        <fullName evidence="3">Stabilization protein</fullName>
    </submittedName>
</protein>
<dbReference type="InterPro" id="IPR057889">
    <property type="entry name" value="crAss_MUZ_N"/>
</dbReference>
<dbReference type="Proteomes" id="UP001225300">
    <property type="component" value="Segment"/>
</dbReference>
<reference evidence="3" key="1">
    <citation type="journal article" date="2023" name="bioRxiv">
        <title>Novel crAssphage isolates exhibit conserved gene order and purifying selection of the host specificity protein.</title>
        <authorList>
            <person name="Papudeshi B."/>
            <person name="Vega A.A."/>
            <person name="Souza C."/>
            <person name="Giles S.K."/>
            <person name="Mallawaarachchi V."/>
            <person name="Roach M.J."/>
            <person name="An M."/>
            <person name="Jacobson N."/>
            <person name="McNair K."/>
            <person name="Mora M.F."/>
            <person name="Pastrana K."/>
            <person name="Leigh C."/>
            <person name="Cram C."/>
            <person name="Plewa W.S."/>
            <person name="Grigson S.R."/>
            <person name="Bouras G."/>
            <person name="Decewicz P."/>
            <person name="Luque A."/>
            <person name="Droit L."/>
            <person name="Handley S.A."/>
            <person name="Segall A.M."/>
            <person name="Dinsdale E.A."/>
            <person name="Edwards R.A."/>
        </authorList>
    </citation>
    <scope>NUCLEOTIDE SEQUENCE</scope>
    <source>
        <strain evidence="3">Bc03</strain>
    </source>
</reference>
<feature type="domain" description="Crassvirus muzzle protein N-terminal region" evidence="2">
    <location>
        <begin position="344"/>
        <end position="1226"/>
    </location>
</feature>
<dbReference type="Pfam" id="PF25729">
    <property type="entry name" value="crAss_MUZ_C"/>
    <property type="match status" value="1"/>
</dbReference>
<evidence type="ECO:0000313" key="4">
    <source>
        <dbReference type="Proteomes" id="UP001225300"/>
    </source>
</evidence>
<dbReference type="EMBL" id="OQ198718">
    <property type="protein sequence ID" value="WEY17541.1"/>
    <property type="molecule type" value="Genomic_DNA"/>
</dbReference>
<feature type="domain" description="Crassvirus muzzle protein N-terminal region" evidence="2">
    <location>
        <begin position="2"/>
        <end position="326"/>
    </location>
</feature>
<keyword evidence="4" id="KW-1185">Reference proteome</keyword>
<proteinExistence type="predicted"/>
<evidence type="ECO:0000313" key="3">
    <source>
        <dbReference type="EMBL" id="WEY17541.1"/>
    </source>
</evidence>
<organism evidence="3 4">
    <name type="scientific">Kolpuevirus sp. 'frurule'</name>
    <dbReference type="NCBI Taxonomy" id="3028514"/>
    <lineage>
        <taxon>Viruses</taxon>
        <taxon>Duplodnaviria</taxon>
        <taxon>Heunggongvirae</taxon>
        <taxon>Uroviricota</taxon>
        <taxon>Caudoviricetes</taxon>
        <taxon>Crassvirales</taxon>
        <taxon>Steigviridae</taxon>
        <taxon>Asinivirinae</taxon>
        <taxon>Kolpuevirus</taxon>
    </lineage>
</organism>
<evidence type="ECO:0000259" key="1">
    <source>
        <dbReference type="Pfam" id="PF25729"/>
    </source>
</evidence>